<dbReference type="PANTHER" id="PTHR37984">
    <property type="entry name" value="PROTEIN CBG26694"/>
    <property type="match status" value="1"/>
</dbReference>
<dbReference type="InterPro" id="IPR050951">
    <property type="entry name" value="Retrovirus_Pol_polyprotein"/>
</dbReference>
<dbReference type="PROSITE" id="PS50994">
    <property type="entry name" value="INTEGRASE"/>
    <property type="match status" value="1"/>
</dbReference>
<dbReference type="Gene3D" id="3.30.420.10">
    <property type="entry name" value="Ribonuclease H-like superfamily/Ribonuclease H"/>
    <property type="match status" value="2"/>
</dbReference>
<dbReference type="Pfam" id="PF00665">
    <property type="entry name" value="rve"/>
    <property type="match status" value="1"/>
</dbReference>
<gene>
    <name evidence="2" type="ORF">XNOV1_A019673</name>
</gene>
<proteinExistence type="predicted"/>
<dbReference type="SUPFAM" id="SSF53098">
    <property type="entry name" value="Ribonuclease H-like"/>
    <property type="match status" value="1"/>
</dbReference>
<dbReference type="GO" id="GO:0003676">
    <property type="term" value="F:nucleic acid binding"/>
    <property type="evidence" value="ECO:0007669"/>
    <property type="project" value="InterPro"/>
</dbReference>
<dbReference type="InterPro" id="IPR012337">
    <property type="entry name" value="RNaseH-like_sf"/>
</dbReference>
<protein>
    <submittedName>
        <fullName evidence="2">Protein NYNRIN-like isoform X2</fullName>
    </submittedName>
</protein>
<dbReference type="Gene3D" id="1.10.340.70">
    <property type="match status" value="1"/>
</dbReference>
<sequence>MMKPKEIAIAKCAAHKGDMSRVTQGNRAADEAAKAVTGADKEGKVLLVTHEVDLEDKITLKDIVSMQEAASEIDKQLWRDRGATQDTTGLWRNHEGLMVAPPDLLGLMIQEAHGLAHVARGEVKRKIIKEYGCWAPYLLEQIDYVISKCTICLKNNVRKGVLVPPGYVPTPTGPMRELVVDFVDMMKPVGGKRYMLVVVDRFLRWPEACPTKRKDAQSVAKFLCREVISRWVLPDRISSDNGKEFVDKKVRLILQKHREVVIGHTNR</sequence>
<dbReference type="Proteomes" id="UP001178508">
    <property type="component" value="Chromosome 17"/>
</dbReference>
<reference evidence="2" key="1">
    <citation type="submission" date="2023-08" db="EMBL/GenBank/DDBJ databases">
        <authorList>
            <person name="Alioto T."/>
            <person name="Alioto T."/>
            <person name="Gomez Garrido J."/>
        </authorList>
    </citation>
    <scope>NUCLEOTIDE SEQUENCE</scope>
</reference>
<evidence type="ECO:0000259" key="1">
    <source>
        <dbReference type="PROSITE" id="PS50994"/>
    </source>
</evidence>
<dbReference type="EMBL" id="OY660880">
    <property type="protein sequence ID" value="CAJ1078010.1"/>
    <property type="molecule type" value="Genomic_DNA"/>
</dbReference>
<dbReference type="PANTHER" id="PTHR37984:SF5">
    <property type="entry name" value="PROTEIN NYNRIN-LIKE"/>
    <property type="match status" value="1"/>
</dbReference>
<feature type="domain" description="Integrase catalytic" evidence="1">
    <location>
        <begin position="170"/>
        <end position="267"/>
    </location>
</feature>
<evidence type="ECO:0000313" key="2">
    <source>
        <dbReference type="EMBL" id="CAJ1078010.1"/>
    </source>
</evidence>
<name>A0AAV1GXR6_XYRNO</name>
<dbReference type="InterPro" id="IPR001584">
    <property type="entry name" value="Integrase_cat-core"/>
</dbReference>
<dbReference type="GO" id="GO:0015074">
    <property type="term" value="P:DNA integration"/>
    <property type="evidence" value="ECO:0007669"/>
    <property type="project" value="InterPro"/>
</dbReference>
<accession>A0AAV1GXR6</accession>
<organism evidence="2 3">
    <name type="scientific">Xyrichtys novacula</name>
    <name type="common">Pearly razorfish</name>
    <name type="synonym">Hemipteronotus novacula</name>
    <dbReference type="NCBI Taxonomy" id="13765"/>
    <lineage>
        <taxon>Eukaryota</taxon>
        <taxon>Metazoa</taxon>
        <taxon>Chordata</taxon>
        <taxon>Craniata</taxon>
        <taxon>Vertebrata</taxon>
        <taxon>Euteleostomi</taxon>
        <taxon>Actinopterygii</taxon>
        <taxon>Neopterygii</taxon>
        <taxon>Teleostei</taxon>
        <taxon>Neoteleostei</taxon>
        <taxon>Acanthomorphata</taxon>
        <taxon>Eupercaria</taxon>
        <taxon>Labriformes</taxon>
        <taxon>Labridae</taxon>
        <taxon>Xyrichtys</taxon>
    </lineage>
</organism>
<dbReference type="AlphaFoldDB" id="A0AAV1GXR6"/>
<keyword evidence="3" id="KW-1185">Reference proteome</keyword>
<evidence type="ECO:0000313" key="3">
    <source>
        <dbReference type="Proteomes" id="UP001178508"/>
    </source>
</evidence>
<dbReference type="InterPro" id="IPR036397">
    <property type="entry name" value="RNaseH_sf"/>
</dbReference>